<sequence length="100" mass="11219">MKKDGIALRKWMSSKTSVTKALSGHLKGSEDKGIILLWIDSQIFLDGMNSKHQIRKSFTTHRISPIQSHTKIDSRHNVASKENLDACASRGMPSKHVNHL</sequence>
<comment type="caution">
    <text evidence="1">The sequence shown here is derived from an EMBL/GenBank/DDBJ whole genome shotgun (WGS) entry which is preliminary data.</text>
</comment>
<keyword evidence="2" id="KW-1185">Reference proteome</keyword>
<dbReference type="AlphaFoldDB" id="A0A8X6TNC7"/>
<reference evidence="1" key="1">
    <citation type="submission" date="2020-08" db="EMBL/GenBank/DDBJ databases">
        <title>Multicomponent nature underlies the extraordinary mechanical properties of spider dragline silk.</title>
        <authorList>
            <person name="Kono N."/>
            <person name="Nakamura H."/>
            <person name="Mori M."/>
            <person name="Yoshida Y."/>
            <person name="Ohtoshi R."/>
            <person name="Malay A.D."/>
            <person name="Moran D.A.P."/>
            <person name="Tomita M."/>
            <person name="Numata K."/>
            <person name="Arakawa K."/>
        </authorList>
    </citation>
    <scope>NUCLEOTIDE SEQUENCE</scope>
</reference>
<dbReference type="Proteomes" id="UP000887013">
    <property type="component" value="Unassembled WGS sequence"/>
</dbReference>
<dbReference type="EMBL" id="BMAW01107412">
    <property type="protein sequence ID" value="GFT29249.1"/>
    <property type="molecule type" value="Genomic_DNA"/>
</dbReference>
<accession>A0A8X6TNC7</accession>
<gene>
    <name evidence="1" type="ORF">NPIL_233461</name>
</gene>
<organism evidence="1 2">
    <name type="scientific">Nephila pilipes</name>
    <name type="common">Giant wood spider</name>
    <name type="synonym">Nephila maculata</name>
    <dbReference type="NCBI Taxonomy" id="299642"/>
    <lineage>
        <taxon>Eukaryota</taxon>
        <taxon>Metazoa</taxon>
        <taxon>Ecdysozoa</taxon>
        <taxon>Arthropoda</taxon>
        <taxon>Chelicerata</taxon>
        <taxon>Arachnida</taxon>
        <taxon>Araneae</taxon>
        <taxon>Araneomorphae</taxon>
        <taxon>Entelegynae</taxon>
        <taxon>Araneoidea</taxon>
        <taxon>Nephilidae</taxon>
        <taxon>Nephila</taxon>
    </lineage>
</organism>
<proteinExistence type="predicted"/>
<evidence type="ECO:0000313" key="1">
    <source>
        <dbReference type="EMBL" id="GFT29249.1"/>
    </source>
</evidence>
<name>A0A8X6TNC7_NEPPI</name>
<protein>
    <submittedName>
        <fullName evidence="1">Uncharacterized protein</fullName>
    </submittedName>
</protein>
<evidence type="ECO:0000313" key="2">
    <source>
        <dbReference type="Proteomes" id="UP000887013"/>
    </source>
</evidence>